<accession>A0ABN6WYK5</accession>
<dbReference type="Proteomes" id="UP001321445">
    <property type="component" value="Chromosome"/>
</dbReference>
<organism evidence="2 3">
    <name type="scientific">Hydrogenimonas cancrithermarum</name>
    <dbReference type="NCBI Taxonomy" id="2993563"/>
    <lineage>
        <taxon>Bacteria</taxon>
        <taxon>Pseudomonadati</taxon>
        <taxon>Campylobacterota</taxon>
        <taxon>Epsilonproteobacteria</taxon>
        <taxon>Campylobacterales</taxon>
        <taxon>Hydrogenimonadaceae</taxon>
        <taxon>Hydrogenimonas</taxon>
    </lineage>
</organism>
<reference evidence="2 3" key="1">
    <citation type="submission" date="2023-03" db="EMBL/GenBank/DDBJ databases">
        <title>Description of Hydrogenimonas sp. ISO32.</title>
        <authorList>
            <person name="Mino S."/>
            <person name="Fukazawa S."/>
            <person name="Sawabe T."/>
        </authorList>
    </citation>
    <scope>NUCLEOTIDE SEQUENCE [LARGE SCALE GENOMIC DNA]</scope>
    <source>
        <strain evidence="2 3">ISO32</strain>
    </source>
</reference>
<dbReference type="RefSeq" id="WP_286336276.1">
    <property type="nucleotide sequence ID" value="NZ_AP027370.1"/>
</dbReference>
<feature type="transmembrane region" description="Helical" evidence="1">
    <location>
        <begin position="49"/>
        <end position="72"/>
    </location>
</feature>
<feature type="transmembrane region" description="Helical" evidence="1">
    <location>
        <begin position="84"/>
        <end position="104"/>
    </location>
</feature>
<evidence type="ECO:0008006" key="4">
    <source>
        <dbReference type="Google" id="ProtNLM"/>
    </source>
</evidence>
<gene>
    <name evidence="2" type="ORF">HCR_16320</name>
</gene>
<evidence type="ECO:0000313" key="2">
    <source>
        <dbReference type="EMBL" id="BDY13320.1"/>
    </source>
</evidence>
<protein>
    <recommendedName>
        <fullName evidence="4">Phage holin family protein</fullName>
    </recommendedName>
</protein>
<sequence>MSKVTVSDFIIALMDLLEAESRAFQESAELFMQRQRESLRDTLYRSGWMVGWIAAAFISLLGALAFLTWGFYRLFALYVSETAAPFVAGALLLLFALLFARFATNSRLRE</sequence>
<keyword evidence="3" id="KW-1185">Reference proteome</keyword>
<evidence type="ECO:0000313" key="3">
    <source>
        <dbReference type="Proteomes" id="UP001321445"/>
    </source>
</evidence>
<evidence type="ECO:0000256" key="1">
    <source>
        <dbReference type="SAM" id="Phobius"/>
    </source>
</evidence>
<dbReference type="EMBL" id="AP027370">
    <property type="protein sequence ID" value="BDY13320.1"/>
    <property type="molecule type" value="Genomic_DNA"/>
</dbReference>
<keyword evidence="1" id="KW-0472">Membrane</keyword>
<keyword evidence="1" id="KW-1133">Transmembrane helix</keyword>
<name>A0ABN6WYK5_9BACT</name>
<proteinExistence type="predicted"/>
<keyword evidence="1" id="KW-0812">Transmembrane</keyword>